<dbReference type="Pfam" id="PF00563">
    <property type="entry name" value="EAL"/>
    <property type="match status" value="1"/>
</dbReference>
<gene>
    <name evidence="6" type="ORF">CEW83_06060</name>
</gene>
<feature type="transmembrane region" description="Helical" evidence="1">
    <location>
        <begin position="41"/>
        <end position="58"/>
    </location>
</feature>
<dbReference type="InterPro" id="IPR000014">
    <property type="entry name" value="PAS"/>
</dbReference>
<dbReference type="InterPro" id="IPR029787">
    <property type="entry name" value="Nucleotide_cyclase"/>
</dbReference>
<dbReference type="NCBIfam" id="TIGR00254">
    <property type="entry name" value="GGDEF"/>
    <property type="match status" value="1"/>
</dbReference>
<dbReference type="RefSeq" id="WP_108948543.1">
    <property type="nucleotide sequence ID" value="NZ_CP022187.1"/>
</dbReference>
<dbReference type="PROSITE" id="PS50887">
    <property type="entry name" value="GGDEF"/>
    <property type="match status" value="1"/>
</dbReference>
<keyword evidence="1" id="KW-0472">Membrane</keyword>
<feature type="domain" description="PAS" evidence="2">
    <location>
        <begin position="78"/>
        <end position="133"/>
    </location>
</feature>
<dbReference type="InterPro" id="IPR001610">
    <property type="entry name" value="PAC"/>
</dbReference>
<dbReference type="CDD" id="cd01949">
    <property type="entry name" value="GGDEF"/>
    <property type="match status" value="1"/>
</dbReference>
<evidence type="ECO:0000256" key="1">
    <source>
        <dbReference type="SAM" id="Phobius"/>
    </source>
</evidence>
<dbReference type="Gene3D" id="3.30.450.20">
    <property type="entry name" value="PAS domain"/>
    <property type="match status" value="2"/>
</dbReference>
<dbReference type="InterPro" id="IPR013655">
    <property type="entry name" value="PAS_fold_3"/>
</dbReference>
<evidence type="ECO:0000259" key="4">
    <source>
        <dbReference type="PROSITE" id="PS50883"/>
    </source>
</evidence>
<keyword evidence="1" id="KW-1133">Transmembrane helix</keyword>
<dbReference type="PROSITE" id="PS50883">
    <property type="entry name" value="EAL"/>
    <property type="match status" value="1"/>
</dbReference>
<dbReference type="InterPro" id="IPR035919">
    <property type="entry name" value="EAL_sf"/>
</dbReference>
<dbReference type="SUPFAM" id="SSF141868">
    <property type="entry name" value="EAL domain-like"/>
    <property type="match status" value="1"/>
</dbReference>
<dbReference type="NCBIfam" id="TIGR00229">
    <property type="entry name" value="sensory_box"/>
    <property type="match status" value="2"/>
</dbReference>
<feature type="domain" description="GGDEF" evidence="5">
    <location>
        <begin position="359"/>
        <end position="498"/>
    </location>
</feature>
<dbReference type="Pfam" id="PF00990">
    <property type="entry name" value="GGDEF"/>
    <property type="match status" value="1"/>
</dbReference>
<evidence type="ECO:0000313" key="7">
    <source>
        <dbReference type="Proteomes" id="UP000244930"/>
    </source>
</evidence>
<feature type="domain" description="PAC" evidence="3">
    <location>
        <begin position="273"/>
        <end position="327"/>
    </location>
</feature>
<name>A0A2U8GQQ6_9RHOO</name>
<evidence type="ECO:0000259" key="2">
    <source>
        <dbReference type="PROSITE" id="PS50112"/>
    </source>
</evidence>
<dbReference type="SMART" id="SM00091">
    <property type="entry name" value="PAS"/>
    <property type="match status" value="2"/>
</dbReference>
<evidence type="ECO:0000259" key="3">
    <source>
        <dbReference type="PROSITE" id="PS50113"/>
    </source>
</evidence>
<dbReference type="InterPro" id="IPR000700">
    <property type="entry name" value="PAS-assoc_C"/>
</dbReference>
<dbReference type="CDD" id="cd01948">
    <property type="entry name" value="EAL"/>
    <property type="match status" value="1"/>
</dbReference>
<dbReference type="SUPFAM" id="SSF55785">
    <property type="entry name" value="PYP-like sensor domain (PAS domain)"/>
    <property type="match status" value="2"/>
</dbReference>
<dbReference type="AlphaFoldDB" id="A0A2U8GQQ6"/>
<dbReference type="SMART" id="SM00086">
    <property type="entry name" value="PAC"/>
    <property type="match status" value="2"/>
</dbReference>
<dbReference type="Gene3D" id="3.20.20.450">
    <property type="entry name" value="EAL domain"/>
    <property type="match status" value="1"/>
</dbReference>
<dbReference type="Gene3D" id="3.30.70.270">
    <property type="match status" value="1"/>
</dbReference>
<organism evidence="6 7">
    <name type="scientific">Parazoarcus communis</name>
    <dbReference type="NCBI Taxonomy" id="41977"/>
    <lineage>
        <taxon>Bacteria</taxon>
        <taxon>Pseudomonadati</taxon>
        <taxon>Pseudomonadota</taxon>
        <taxon>Betaproteobacteria</taxon>
        <taxon>Rhodocyclales</taxon>
        <taxon>Zoogloeaceae</taxon>
        <taxon>Parazoarcus</taxon>
    </lineage>
</organism>
<feature type="domain" description="PAS" evidence="2">
    <location>
        <begin position="202"/>
        <end position="248"/>
    </location>
</feature>
<sequence>MDEAIRMHRRVFCLVAVMWAPGVMAATEPLEKLVETDLLTVPVLTMFVLLLIVFGWGLHRIRLERRRAAQSMSALTESERRFRTLFEHTPEISVQGYDRNRRVIFWNRFSEKLYGYSTQEAIGSRLEDLIIPDCMRAGVIEGVDKWVNFGEGIPAGELTLRRQDGAPVHVFSSHVMLHGRDGEPEMYCIDIDLSARKAAEDQLRKLSLAVEQSPESIVITDLWGSIEYVNRAFELTTGYRADEVIGQNPRVLNSGKTSPDVYKGFWATLMRGESWRGEFINRRKDGSEFVELAVVAPVRGKDGTVTHFLGIKQDVTEQKRAAAEINRLAYYDGLTGLPNRALLMDRLGLVLAVSRRQPRQDALILFNIDRFQTLNDARGHAMGDLLLQALGRRLSGLLREGDTLARIAGADFAILLQALDIHREDASRRALSVAEKLHAALREPFDLGSETAVITASLGITTCPDDADDTPLEILRRADTALHRAKDAGGNQTAFFETAMGDVARQRFRIERELRRGIPAGELRLFLQSQVDERESIKSAEVLVRWAHPERGLVPPGVFVPVAEQSDLICELGVWVLENACRLMAEHGSAGRELRLSVNISPRHFRLPDFVPWVCELLSIHGVDPSCLTLEVTEGLMIEDIDGVVAKMQALTAFGIRLSVDDFGTGYSSLAYLKRLPLHELKIDRSFVQDAPENSDDAALVETILAVAHSLHLQVVAEGVETVRQAAFLNARGSMIHQGYLYGRPQAASEWIPLWLKQFDQVLP</sequence>
<dbReference type="Proteomes" id="UP000244930">
    <property type="component" value="Chromosome"/>
</dbReference>
<feature type="domain" description="EAL" evidence="4">
    <location>
        <begin position="507"/>
        <end position="759"/>
    </location>
</feature>
<dbReference type="PANTHER" id="PTHR44757">
    <property type="entry name" value="DIGUANYLATE CYCLASE DGCP"/>
    <property type="match status" value="1"/>
</dbReference>
<dbReference type="PROSITE" id="PS50112">
    <property type="entry name" value="PAS"/>
    <property type="match status" value="2"/>
</dbReference>
<dbReference type="InterPro" id="IPR043128">
    <property type="entry name" value="Rev_trsase/Diguanyl_cyclase"/>
</dbReference>
<dbReference type="KEGG" id="acom:CEW83_06060"/>
<dbReference type="InterPro" id="IPR001633">
    <property type="entry name" value="EAL_dom"/>
</dbReference>
<reference evidence="6 7" key="1">
    <citation type="submission" date="2017-06" db="EMBL/GenBank/DDBJ databases">
        <title>Azoarcus.</title>
        <authorList>
            <person name="Woo J.-H."/>
            <person name="Kim H.-S."/>
        </authorList>
    </citation>
    <scope>NUCLEOTIDE SEQUENCE [LARGE SCALE GENOMIC DNA]</scope>
    <source>
        <strain evidence="6 7">TSPY31</strain>
    </source>
</reference>
<dbReference type="InterPro" id="IPR035965">
    <property type="entry name" value="PAS-like_dom_sf"/>
</dbReference>
<dbReference type="InterPro" id="IPR000160">
    <property type="entry name" value="GGDEF_dom"/>
</dbReference>
<dbReference type="InterPro" id="IPR052155">
    <property type="entry name" value="Biofilm_reg_signaling"/>
</dbReference>
<dbReference type="Pfam" id="PF08447">
    <property type="entry name" value="PAS_3"/>
    <property type="match status" value="1"/>
</dbReference>
<accession>A0A2U8GQQ6</accession>
<dbReference type="PROSITE" id="PS50113">
    <property type="entry name" value="PAC"/>
    <property type="match status" value="1"/>
</dbReference>
<dbReference type="PANTHER" id="PTHR44757:SF2">
    <property type="entry name" value="BIOFILM ARCHITECTURE MAINTENANCE PROTEIN MBAA"/>
    <property type="match status" value="1"/>
</dbReference>
<proteinExistence type="predicted"/>
<protein>
    <submittedName>
        <fullName evidence="6">GGDEF domain-containing protein</fullName>
    </submittedName>
</protein>
<dbReference type="CDD" id="cd00130">
    <property type="entry name" value="PAS"/>
    <property type="match status" value="2"/>
</dbReference>
<dbReference type="SMART" id="SM00267">
    <property type="entry name" value="GGDEF"/>
    <property type="match status" value="1"/>
</dbReference>
<dbReference type="SMART" id="SM00052">
    <property type="entry name" value="EAL"/>
    <property type="match status" value="1"/>
</dbReference>
<dbReference type="Pfam" id="PF13426">
    <property type="entry name" value="PAS_9"/>
    <property type="match status" value="1"/>
</dbReference>
<evidence type="ECO:0000313" key="6">
    <source>
        <dbReference type="EMBL" id="AWI74835.1"/>
    </source>
</evidence>
<keyword evidence="1" id="KW-0812">Transmembrane</keyword>
<dbReference type="SUPFAM" id="SSF55073">
    <property type="entry name" value="Nucleotide cyclase"/>
    <property type="match status" value="1"/>
</dbReference>
<keyword evidence="7" id="KW-1185">Reference proteome</keyword>
<evidence type="ECO:0000259" key="5">
    <source>
        <dbReference type="PROSITE" id="PS50887"/>
    </source>
</evidence>
<dbReference type="EMBL" id="CP022187">
    <property type="protein sequence ID" value="AWI74835.1"/>
    <property type="molecule type" value="Genomic_DNA"/>
</dbReference>